<evidence type="ECO:0000313" key="3">
    <source>
        <dbReference type="Proteomes" id="UP000520814"/>
    </source>
</evidence>
<proteinExistence type="predicted"/>
<evidence type="ECO:0000313" key="2">
    <source>
        <dbReference type="EMBL" id="MBB6049929.1"/>
    </source>
</evidence>
<organism evidence="2 3">
    <name type="scientific">Armatimonas rosea</name>
    <dbReference type="NCBI Taxonomy" id="685828"/>
    <lineage>
        <taxon>Bacteria</taxon>
        <taxon>Bacillati</taxon>
        <taxon>Armatimonadota</taxon>
        <taxon>Armatimonadia</taxon>
        <taxon>Armatimonadales</taxon>
        <taxon>Armatimonadaceae</taxon>
        <taxon>Armatimonas</taxon>
    </lineage>
</organism>
<evidence type="ECO:0000259" key="1">
    <source>
        <dbReference type="Pfam" id="PF01261"/>
    </source>
</evidence>
<dbReference type="Gene3D" id="3.20.20.150">
    <property type="entry name" value="Divalent-metal-dependent TIM barrel enzymes"/>
    <property type="match status" value="1"/>
</dbReference>
<dbReference type="Proteomes" id="UP000520814">
    <property type="component" value="Unassembled WGS sequence"/>
</dbReference>
<protein>
    <submittedName>
        <fullName evidence="2">Sugar phosphate isomerase/epimerase</fullName>
    </submittedName>
</protein>
<dbReference type="Pfam" id="PF01261">
    <property type="entry name" value="AP_endonuc_2"/>
    <property type="match status" value="1"/>
</dbReference>
<reference evidence="2 3" key="1">
    <citation type="submission" date="2020-08" db="EMBL/GenBank/DDBJ databases">
        <title>Genomic Encyclopedia of Type Strains, Phase IV (KMG-IV): sequencing the most valuable type-strain genomes for metagenomic binning, comparative biology and taxonomic classification.</title>
        <authorList>
            <person name="Goeker M."/>
        </authorList>
    </citation>
    <scope>NUCLEOTIDE SEQUENCE [LARGE SCALE GENOMIC DNA]</scope>
    <source>
        <strain evidence="2 3">DSM 23562</strain>
    </source>
</reference>
<dbReference type="PANTHER" id="PTHR12110">
    <property type="entry name" value="HYDROXYPYRUVATE ISOMERASE"/>
    <property type="match status" value="1"/>
</dbReference>
<dbReference type="AlphaFoldDB" id="A0A7W9SPQ3"/>
<dbReference type="InterPro" id="IPR050312">
    <property type="entry name" value="IolE/XylAMocC-like"/>
</dbReference>
<dbReference type="RefSeq" id="WP_184193927.1">
    <property type="nucleotide sequence ID" value="NZ_JACHGW010000002.1"/>
</dbReference>
<gene>
    <name evidence="2" type="ORF">HNQ39_001720</name>
</gene>
<keyword evidence="3" id="KW-1185">Reference proteome</keyword>
<dbReference type="GO" id="GO:0016853">
    <property type="term" value="F:isomerase activity"/>
    <property type="evidence" value="ECO:0007669"/>
    <property type="project" value="UniProtKB-KW"/>
</dbReference>
<comment type="caution">
    <text evidence="2">The sequence shown here is derived from an EMBL/GenBank/DDBJ whole genome shotgun (WGS) entry which is preliminary data.</text>
</comment>
<name>A0A7W9SPQ3_ARMRO</name>
<dbReference type="InterPro" id="IPR013022">
    <property type="entry name" value="Xyl_isomerase-like_TIM-brl"/>
</dbReference>
<sequence>MKANTLNIGVATYTLRNLPTDAAISVLQRLAIKTCSLKDSHLPMKATPDELKAIVAKFTAAGIMPLSVGNVGMKDEASMRAAFEYAKASGVGIMVCAPPLNSIPILDKLVKEFDIKLALHNHGPEDKNFPTPYEAYNAAKGFDPRIGLCVDVGHCARAGKDPAKAILDCRDRVYDIHLKDVSVVAPNGKPIEVGRGGLDIPSILKALIAIKFTGNVGFEYEKDAKDPVLGLAESVGYVRGVLKTL</sequence>
<feature type="domain" description="Xylose isomerase-like TIM barrel" evidence="1">
    <location>
        <begin position="108"/>
        <end position="237"/>
    </location>
</feature>
<dbReference type="SUPFAM" id="SSF51658">
    <property type="entry name" value="Xylose isomerase-like"/>
    <property type="match status" value="1"/>
</dbReference>
<dbReference type="PANTHER" id="PTHR12110:SF41">
    <property type="entry name" value="INOSOSE DEHYDRATASE"/>
    <property type="match status" value="1"/>
</dbReference>
<dbReference type="InterPro" id="IPR036237">
    <property type="entry name" value="Xyl_isomerase-like_sf"/>
</dbReference>
<accession>A0A7W9SPQ3</accession>
<dbReference type="EMBL" id="JACHGW010000002">
    <property type="protein sequence ID" value="MBB6049929.1"/>
    <property type="molecule type" value="Genomic_DNA"/>
</dbReference>
<keyword evidence="2" id="KW-0413">Isomerase</keyword>